<evidence type="ECO:0000256" key="7">
    <source>
        <dbReference type="SAM" id="Phobius"/>
    </source>
</evidence>
<dbReference type="PANTHER" id="PTHR33048:SF129">
    <property type="entry name" value="INTEGRAL MEMBRANE PROTEIN-RELATED"/>
    <property type="match status" value="1"/>
</dbReference>
<dbReference type="InterPro" id="IPR052337">
    <property type="entry name" value="SAT4-like"/>
</dbReference>
<evidence type="ECO:0000313" key="9">
    <source>
        <dbReference type="EMBL" id="KAJ8071814.1"/>
    </source>
</evidence>
<feature type="transmembrane region" description="Helical" evidence="7">
    <location>
        <begin position="100"/>
        <end position="121"/>
    </location>
</feature>
<keyword evidence="10" id="KW-1185">Reference proteome</keyword>
<dbReference type="InterPro" id="IPR049326">
    <property type="entry name" value="Rhodopsin_dom_fungi"/>
</dbReference>
<evidence type="ECO:0000256" key="6">
    <source>
        <dbReference type="SAM" id="MobiDB-lite"/>
    </source>
</evidence>
<feature type="region of interest" description="Disordered" evidence="6">
    <location>
        <begin position="395"/>
        <end position="470"/>
    </location>
</feature>
<sequence>MQQPPAWVVASWPTPNYVDPETHGYGNVILNIVLYIILCCFMALRIWTRTRLRASFGADDIMILFAMIPTTGFFVLSLLADIKFMWTRHQYDIPNSHVEFGLKMVLLIEIMFASACTLTKLSMLMLVRRMLTSASMFWRRVTMGAICVVGLQGGLFCIVLVFQCRPPQDYWKVTKDPQPNCIDQSSTLLLAGIVNTLTDFLVVLLPIRTVYSTNLPRRQSLIVSFLFTLGFLSCFAGIIRTYYMYKVTQVWDQVWASYPVWVTAAVELYIGIICTSIPATKAFFVTYIPKLFNSHPSCSSRASRASLSPRNFTPRYNSKGENLASPRFGITSTSKSPKVHSKVLHSQNSKTPLSADDSLYDRTIGTSIFELSSFTSTTSSNRMKGTMDEELGNAPFVALDGDSNDNANTNGTTHTNNSTLSRGIIGSLRRNRERGRDRERENQNQNFHATSTQESRRQKEKEKEREGGWDIHIDVVRTVEVEEEHIDEERK</sequence>
<evidence type="ECO:0000313" key="10">
    <source>
        <dbReference type="Proteomes" id="UP001152300"/>
    </source>
</evidence>
<evidence type="ECO:0000256" key="3">
    <source>
        <dbReference type="ARBA" id="ARBA00022989"/>
    </source>
</evidence>
<feature type="transmembrane region" description="Helical" evidence="7">
    <location>
        <begin position="255"/>
        <end position="274"/>
    </location>
</feature>
<feature type="transmembrane region" description="Helical" evidence="7">
    <location>
        <begin position="60"/>
        <end position="80"/>
    </location>
</feature>
<dbReference type="Proteomes" id="UP001152300">
    <property type="component" value="Unassembled WGS sequence"/>
</dbReference>
<feature type="transmembrane region" description="Helical" evidence="7">
    <location>
        <begin position="188"/>
        <end position="209"/>
    </location>
</feature>
<reference evidence="9" key="1">
    <citation type="submission" date="2022-11" db="EMBL/GenBank/DDBJ databases">
        <title>Genome Resource of Sclerotinia nivalis Strain SnTB1, a Plant Pathogen Isolated from American Ginseng.</title>
        <authorList>
            <person name="Fan S."/>
        </authorList>
    </citation>
    <scope>NUCLEOTIDE SEQUENCE</scope>
    <source>
        <strain evidence="9">SnTB1</strain>
    </source>
</reference>
<dbReference type="OrthoDB" id="5329176at2759"/>
<name>A0A9X0B009_9HELO</name>
<evidence type="ECO:0000259" key="8">
    <source>
        <dbReference type="Pfam" id="PF20684"/>
    </source>
</evidence>
<feature type="compositionally biased region" description="Low complexity" evidence="6">
    <location>
        <begin position="295"/>
        <end position="310"/>
    </location>
</feature>
<feature type="transmembrane region" description="Helical" evidence="7">
    <location>
        <begin position="221"/>
        <end position="243"/>
    </location>
</feature>
<evidence type="ECO:0000256" key="2">
    <source>
        <dbReference type="ARBA" id="ARBA00022692"/>
    </source>
</evidence>
<keyword evidence="2 7" id="KW-0812">Transmembrane</keyword>
<comment type="caution">
    <text evidence="9">The sequence shown here is derived from an EMBL/GenBank/DDBJ whole genome shotgun (WGS) entry which is preliminary data.</text>
</comment>
<feature type="region of interest" description="Disordered" evidence="6">
    <location>
        <begin position="295"/>
        <end position="357"/>
    </location>
</feature>
<evidence type="ECO:0000256" key="5">
    <source>
        <dbReference type="ARBA" id="ARBA00038359"/>
    </source>
</evidence>
<feature type="transmembrane region" description="Helical" evidence="7">
    <location>
        <begin position="28"/>
        <end position="48"/>
    </location>
</feature>
<feature type="transmembrane region" description="Helical" evidence="7">
    <location>
        <begin position="141"/>
        <end position="162"/>
    </location>
</feature>
<dbReference type="PANTHER" id="PTHR33048">
    <property type="entry name" value="PTH11-LIKE INTEGRAL MEMBRANE PROTEIN (AFU_ORTHOLOGUE AFUA_5G11245)"/>
    <property type="match status" value="1"/>
</dbReference>
<proteinExistence type="inferred from homology"/>
<comment type="subcellular location">
    <subcellularLocation>
        <location evidence="1">Membrane</location>
        <topology evidence="1">Multi-pass membrane protein</topology>
    </subcellularLocation>
</comment>
<accession>A0A9X0B009</accession>
<feature type="domain" description="Rhodopsin" evidence="8">
    <location>
        <begin position="44"/>
        <end position="284"/>
    </location>
</feature>
<dbReference type="GO" id="GO:0016020">
    <property type="term" value="C:membrane"/>
    <property type="evidence" value="ECO:0007669"/>
    <property type="project" value="UniProtKB-SubCell"/>
</dbReference>
<gene>
    <name evidence="9" type="ORF">OCU04_002128</name>
</gene>
<feature type="compositionally biased region" description="Low complexity" evidence="6">
    <location>
        <begin position="404"/>
        <end position="419"/>
    </location>
</feature>
<dbReference type="AlphaFoldDB" id="A0A9X0B009"/>
<evidence type="ECO:0000256" key="4">
    <source>
        <dbReference type="ARBA" id="ARBA00023136"/>
    </source>
</evidence>
<evidence type="ECO:0000256" key="1">
    <source>
        <dbReference type="ARBA" id="ARBA00004141"/>
    </source>
</evidence>
<organism evidence="9 10">
    <name type="scientific">Sclerotinia nivalis</name>
    <dbReference type="NCBI Taxonomy" id="352851"/>
    <lineage>
        <taxon>Eukaryota</taxon>
        <taxon>Fungi</taxon>
        <taxon>Dikarya</taxon>
        <taxon>Ascomycota</taxon>
        <taxon>Pezizomycotina</taxon>
        <taxon>Leotiomycetes</taxon>
        <taxon>Helotiales</taxon>
        <taxon>Sclerotiniaceae</taxon>
        <taxon>Sclerotinia</taxon>
    </lineage>
</organism>
<dbReference type="EMBL" id="JAPEIS010000001">
    <property type="protein sequence ID" value="KAJ8071814.1"/>
    <property type="molecule type" value="Genomic_DNA"/>
</dbReference>
<protein>
    <recommendedName>
        <fullName evidence="8">Rhodopsin domain-containing protein</fullName>
    </recommendedName>
</protein>
<dbReference type="Pfam" id="PF20684">
    <property type="entry name" value="Fung_rhodopsin"/>
    <property type="match status" value="1"/>
</dbReference>
<keyword evidence="4 7" id="KW-0472">Membrane</keyword>
<feature type="compositionally biased region" description="Basic and acidic residues" evidence="6">
    <location>
        <begin position="454"/>
        <end position="470"/>
    </location>
</feature>
<keyword evidence="3 7" id="KW-1133">Transmembrane helix</keyword>
<comment type="similarity">
    <text evidence="5">Belongs to the SAT4 family.</text>
</comment>